<keyword evidence="3" id="KW-1185">Reference proteome</keyword>
<dbReference type="Pfam" id="PF11804">
    <property type="entry name" value="DUF3325"/>
    <property type="match status" value="1"/>
</dbReference>
<evidence type="ECO:0000256" key="1">
    <source>
        <dbReference type="SAM" id="Phobius"/>
    </source>
</evidence>
<evidence type="ECO:0008006" key="4">
    <source>
        <dbReference type="Google" id="ProtNLM"/>
    </source>
</evidence>
<evidence type="ECO:0000313" key="3">
    <source>
        <dbReference type="Proteomes" id="UP000562027"/>
    </source>
</evidence>
<keyword evidence="1" id="KW-0812">Transmembrane</keyword>
<keyword evidence="1" id="KW-1133">Transmembrane helix</keyword>
<keyword evidence="1" id="KW-0472">Membrane</keyword>
<sequence length="104" mass="11108">MAESNYSLLAGAALLVALGFAWLALAMDGHWEQVHGQTGPSAGQQKLLRLLGGSLLLASLALCLLADHATMAALVWLMLLAGGVLLNALLLAWRPAWLRLLWPR</sequence>
<dbReference type="EMBL" id="JACHLP010000005">
    <property type="protein sequence ID" value="MBB4844022.1"/>
    <property type="molecule type" value="Genomic_DNA"/>
</dbReference>
<evidence type="ECO:0000313" key="2">
    <source>
        <dbReference type="EMBL" id="MBB4844022.1"/>
    </source>
</evidence>
<feature type="transmembrane region" description="Helical" evidence="1">
    <location>
        <begin position="50"/>
        <end position="66"/>
    </location>
</feature>
<protein>
    <recommendedName>
        <fullName evidence="4">DUF3325 domain-containing protein</fullName>
    </recommendedName>
</protein>
<dbReference type="RefSeq" id="WP_184299863.1">
    <property type="nucleotide sequence ID" value="NZ_JACHLP010000005.1"/>
</dbReference>
<dbReference type="InterPro" id="IPR021762">
    <property type="entry name" value="DUF3325"/>
</dbReference>
<organism evidence="2 3">
    <name type="scientific">Roseateles oligotrophus</name>
    <dbReference type="NCBI Taxonomy" id="1769250"/>
    <lineage>
        <taxon>Bacteria</taxon>
        <taxon>Pseudomonadati</taxon>
        <taxon>Pseudomonadota</taxon>
        <taxon>Betaproteobacteria</taxon>
        <taxon>Burkholderiales</taxon>
        <taxon>Sphaerotilaceae</taxon>
        <taxon>Roseateles</taxon>
    </lineage>
</organism>
<reference evidence="2 3" key="1">
    <citation type="submission" date="2020-08" db="EMBL/GenBank/DDBJ databases">
        <title>Functional genomics of gut bacteria from endangered species of beetles.</title>
        <authorList>
            <person name="Carlos-Shanley C."/>
        </authorList>
    </citation>
    <scope>NUCLEOTIDE SEQUENCE [LARGE SCALE GENOMIC DNA]</scope>
    <source>
        <strain evidence="2 3">S00239</strain>
    </source>
</reference>
<feature type="transmembrane region" description="Helical" evidence="1">
    <location>
        <begin position="73"/>
        <end position="93"/>
    </location>
</feature>
<proteinExistence type="predicted"/>
<comment type="caution">
    <text evidence="2">The sequence shown here is derived from an EMBL/GenBank/DDBJ whole genome shotgun (WGS) entry which is preliminary data.</text>
</comment>
<accession>A0A840LBJ3</accession>
<dbReference type="Proteomes" id="UP000562027">
    <property type="component" value="Unassembled WGS sequence"/>
</dbReference>
<dbReference type="AlphaFoldDB" id="A0A840LBJ3"/>
<name>A0A840LBJ3_9BURK</name>
<gene>
    <name evidence="2" type="ORF">HNP55_002558</name>
</gene>